<evidence type="ECO:0000313" key="4">
    <source>
        <dbReference type="Proteomes" id="UP000295509"/>
    </source>
</evidence>
<dbReference type="Pfam" id="PF00043">
    <property type="entry name" value="GST_C"/>
    <property type="match status" value="1"/>
</dbReference>
<dbReference type="CDD" id="cd00570">
    <property type="entry name" value="GST_N_family"/>
    <property type="match status" value="1"/>
</dbReference>
<evidence type="ECO:0000259" key="2">
    <source>
        <dbReference type="PROSITE" id="PS50405"/>
    </source>
</evidence>
<dbReference type="SFLD" id="SFLDS00019">
    <property type="entry name" value="Glutathione_Transferase_(cytos"/>
    <property type="match status" value="1"/>
</dbReference>
<dbReference type="InterPro" id="IPR004046">
    <property type="entry name" value="GST_C"/>
</dbReference>
<dbReference type="EMBL" id="SORE01000013">
    <property type="protein sequence ID" value="TDY46529.1"/>
    <property type="molecule type" value="Genomic_DNA"/>
</dbReference>
<dbReference type="PANTHER" id="PTHR44051">
    <property type="entry name" value="GLUTATHIONE S-TRANSFERASE-RELATED"/>
    <property type="match status" value="1"/>
</dbReference>
<dbReference type="SUPFAM" id="SSF47616">
    <property type="entry name" value="GST C-terminal domain-like"/>
    <property type="match status" value="1"/>
</dbReference>
<evidence type="ECO:0000313" key="3">
    <source>
        <dbReference type="EMBL" id="TDY46529.1"/>
    </source>
</evidence>
<name>A0A4R8LNM0_9BURK</name>
<dbReference type="Pfam" id="PF13417">
    <property type="entry name" value="GST_N_3"/>
    <property type="match status" value="1"/>
</dbReference>
<keyword evidence="4" id="KW-1185">Reference proteome</keyword>
<evidence type="ECO:0000259" key="1">
    <source>
        <dbReference type="PROSITE" id="PS50404"/>
    </source>
</evidence>
<sequence>MTLQLYAHPFSSYCQKVLIALYENGTPFEWRMLTSESPQVYDEFAARWPIRRFPLLIDDARMVTESTIIIEYLGLYYPGTVSLIPDDRRAAIKVREMDRFFDNYVATPLQKIVFDSMRPQEQRDVRGVAEARDMLDTAYGWLDRAMEDRQWAAGGHFSLADCAAAPALFYADWAHRIGAAFPNVIAYRQRLLARPSFARAVDEARPYRSLFPLGAPDRD</sequence>
<protein>
    <submittedName>
        <fullName evidence="3">Glutathione S-transferase</fullName>
    </submittedName>
</protein>
<comment type="caution">
    <text evidence="3">The sequence shown here is derived from an EMBL/GenBank/DDBJ whole genome shotgun (WGS) entry which is preliminary data.</text>
</comment>
<dbReference type="InterPro" id="IPR010987">
    <property type="entry name" value="Glutathione-S-Trfase_C-like"/>
</dbReference>
<dbReference type="CDD" id="cd00299">
    <property type="entry name" value="GST_C_family"/>
    <property type="match status" value="1"/>
</dbReference>
<reference evidence="3 4" key="1">
    <citation type="submission" date="2019-03" db="EMBL/GenBank/DDBJ databases">
        <title>Genomic Encyclopedia of Type Strains, Phase III (KMG-III): the genomes of soil and plant-associated and newly described type strains.</title>
        <authorList>
            <person name="Whitman W."/>
        </authorList>
    </citation>
    <scope>NUCLEOTIDE SEQUENCE [LARGE SCALE GENOMIC DNA]</scope>
    <source>
        <strain evidence="3 4">LMG 29544</strain>
    </source>
</reference>
<feature type="domain" description="GST C-terminal" evidence="2">
    <location>
        <begin position="87"/>
        <end position="210"/>
    </location>
</feature>
<dbReference type="SFLD" id="SFLDG00358">
    <property type="entry name" value="Main_(cytGST)"/>
    <property type="match status" value="1"/>
</dbReference>
<dbReference type="PROSITE" id="PS50404">
    <property type="entry name" value="GST_NTER"/>
    <property type="match status" value="1"/>
</dbReference>
<dbReference type="InterPro" id="IPR036282">
    <property type="entry name" value="Glutathione-S-Trfase_C_sf"/>
</dbReference>
<dbReference type="InterPro" id="IPR036249">
    <property type="entry name" value="Thioredoxin-like_sf"/>
</dbReference>
<dbReference type="PROSITE" id="PS50405">
    <property type="entry name" value="GST_CTER"/>
    <property type="match status" value="1"/>
</dbReference>
<dbReference type="SUPFAM" id="SSF52833">
    <property type="entry name" value="Thioredoxin-like"/>
    <property type="match status" value="1"/>
</dbReference>
<proteinExistence type="predicted"/>
<feature type="domain" description="GST N-terminal" evidence="1">
    <location>
        <begin position="1"/>
        <end position="81"/>
    </location>
</feature>
<dbReference type="OrthoDB" id="9782992at2"/>
<dbReference type="InterPro" id="IPR004045">
    <property type="entry name" value="Glutathione_S-Trfase_N"/>
</dbReference>
<dbReference type="GO" id="GO:0016740">
    <property type="term" value="F:transferase activity"/>
    <property type="evidence" value="ECO:0007669"/>
    <property type="project" value="UniProtKB-KW"/>
</dbReference>
<dbReference type="PANTHER" id="PTHR44051:SF2">
    <property type="entry name" value="HYPOTHETICAL GLUTATHIONE S-TRANSFERASE LIKE PROTEIN"/>
    <property type="match status" value="1"/>
</dbReference>
<dbReference type="AlphaFoldDB" id="A0A4R8LNM0"/>
<dbReference type="Proteomes" id="UP000295509">
    <property type="component" value="Unassembled WGS sequence"/>
</dbReference>
<dbReference type="Gene3D" id="1.20.1050.10">
    <property type="match status" value="1"/>
</dbReference>
<dbReference type="InterPro" id="IPR040079">
    <property type="entry name" value="Glutathione_S-Trfase"/>
</dbReference>
<gene>
    <name evidence="3" type="ORF">BX592_113158</name>
</gene>
<dbReference type="Gene3D" id="3.40.30.10">
    <property type="entry name" value="Glutaredoxin"/>
    <property type="match status" value="1"/>
</dbReference>
<dbReference type="RefSeq" id="WP_134193278.1">
    <property type="nucleotide sequence ID" value="NZ_JBHLUW010000022.1"/>
</dbReference>
<accession>A0A4R8LNM0</accession>
<organism evidence="3 4">
    <name type="scientific">Paraburkholderia rhizosphaerae</name>
    <dbReference type="NCBI Taxonomy" id="480658"/>
    <lineage>
        <taxon>Bacteria</taxon>
        <taxon>Pseudomonadati</taxon>
        <taxon>Pseudomonadota</taxon>
        <taxon>Betaproteobacteria</taxon>
        <taxon>Burkholderiales</taxon>
        <taxon>Burkholderiaceae</taxon>
        <taxon>Paraburkholderia</taxon>
    </lineage>
</organism>
<keyword evidence="3" id="KW-0808">Transferase</keyword>